<protein>
    <submittedName>
        <fullName evidence="12">TonB-dependent receptor</fullName>
    </submittedName>
</protein>
<dbReference type="SUPFAM" id="SSF56935">
    <property type="entry name" value="Porins"/>
    <property type="match status" value="1"/>
</dbReference>
<keyword evidence="3 11" id="KW-1134">Transmembrane beta strand</keyword>
<keyword evidence="2 11" id="KW-0813">Transport</keyword>
<evidence type="ECO:0000256" key="11">
    <source>
        <dbReference type="PROSITE-ProRule" id="PRU01360"/>
    </source>
</evidence>
<evidence type="ECO:0000256" key="9">
    <source>
        <dbReference type="ARBA" id="ARBA00023136"/>
    </source>
</evidence>
<dbReference type="PROSITE" id="PS52016">
    <property type="entry name" value="TONB_DEPENDENT_REC_3"/>
    <property type="match status" value="1"/>
</dbReference>
<evidence type="ECO:0000256" key="6">
    <source>
        <dbReference type="ARBA" id="ARBA00022729"/>
    </source>
</evidence>
<evidence type="ECO:0000256" key="2">
    <source>
        <dbReference type="ARBA" id="ARBA00022448"/>
    </source>
</evidence>
<keyword evidence="8" id="KW-0406">Ion transport</keyword>
<dbReference type="RefSeq" id="WP_268608241.1">
    <property type="nucleotide sequence ID" value="NZ_CP113797.1"/>
</dbReference>
<evidence type="ECO:0000256" key="7">
    <source>
        <dbReference type="ARBA" id="ARBA00023004"/>
    </source>
</evidence>
<dbReference type="EMBL" id="CP113797">
    <property type="protein sequence ID" value="WAL58808.1"/>
    <property type="molecule type" value="Genomic_DNA"/>
</dbReference>
<keyword evidence="9 11" id="KW-0472">Membrane</keyword>
<organism evidence="12 13">
    <name type="scientific">Thermocoleostomius sinensis A174</name>
    <dbReference type="NCBI Taxonomy" id="2016057"/>
    <lineage>
        <taxon>Bacteria</taxon>
        <taxon>Bacillati</taxon>
        <taxon>Cyanobacteriota</taxon>
        <taxon>Cyanophyceae</taxon>
        <taxon>Oculatellales</taxon>
        <taxon>Oculatellaceae</taxon>
        <taxon>Thermocoleostomius</taxon>
    </lineage>
</organism>
<evidence type="ECO:0000313" key="13">
    <source>
        <dbReference type="Proteomes" id="UP001163152"/>
    </source>
</evidence>
<sequence>MPNSNFQLPSYVRADAALFYRRNNWRAAINIRNLFDVEYYETAQRRDTVFPGAPLSVTASLSYTF</sequence>
<evidence type="ECO:0000256" key="10">
    <source>
        <dbReference type="ARBA" id="ARBA00023237"/>
    </source>
</evidence>
<keyword evidence="6" id="KW-0732">Signal</keyword>
<evidence type="ECO:0000256" key="3">
    <source>
        <dbReference type="ARBA" id="ARBA00022452"/>
    </source>
</evidence>
<evidence type="ECO:0000256" key="8">
    <source>
        <dbReference type="ARBA" id="ARBA00023065"/>
    </source>
</evidence>
<dbReference type="InterPro" id="IPR039426">
    <property type="entry name" value="TonB-dep_rcpt-like"/>
</dbReference>
<comment type="subcellular location">
    <subcellularLocation>
        <location evidence="1 11">Cell outer membrane</location>
        <topology evidence="1 11">Multi-pass membrane protein</topology>
    </subcellularLocation>
</comment>
<comment type="similarity">
    <text evidence="11">Belongs to the TonB-dependent receptor family.</text>
</comment>
<keyword evidence="12" id="KW-0675">Receptor</keyword>
<dbReference type="InterPro" id="IPR036942">
    <property type="entry name" value="Beta-barrel_TonB_sf"/>
</dbReference>
<keyword evidence="13" id="KW-1185">Reference proteome</keyword>
<dbReference type="AlphaFoldDB" id="A0A9E8ZCD4"/>
<reference evidence="12" key="1">
    <citation type="submission" date="2022-12" db="EMBL/GenBank/DDBJ databases">
        <title>Polyphasic identification of a Novel Hot-Spring Cyanobacterium Ocullathermofonsia sinensis gen nov. sp. nov. and Genomic Insights on its Adaptations to the Thermal Habitat.</title>
        <authorList>
            <person name="Daroch M."/>
            <person name="Tang J."/>
            <person name="Jiang Y."/>
        </authorList>
    </citation>
    <scope>NUCLEOTIDE SEQUENCE</scope>
    <source>
        <strain evidence="12">PKUAC-SCTA174</strain>
    </source>
</reference>
<dbReference type="KEGG" id="tsin:OXH18_16720"/>
<dbReference type="GO" id="GO:0015344">
    <property type="term" value="F:siderophore uptake transmembrane transporter activity"/>
    <property type="evidence" value="ECO:0007669"/>
    <property type="project" value="TreeGrafter"/>
</dbReference>
<proteinExistence type="inferred from homology"/>
<dbReference type="PANTHER" id="PTHR32552">
    <property type="entry name" value="FERRICHROME IRON RECEPTOR-RELATED"/>
    <property type="match status" value="1"/>
</dbReference>
<dbReference type="Proteomes" id="UP001163152">
    <property type="component" value="Chromosome"/>
</dbReference>
<name>A0A9E8ZCD4_9CYAN</name>
<accession>A0A9E8ZCD4</accession>
<evidence type="ECO:0000256" key="5">
    <source>
        <dbReference type="ARBA" id="ARBA00022692"/>
    </source>
</evidence>
<dbReference type="GO" id="GO:0009279">
    <property type="term" value="C:cell outer membrane"/>
    <property type="evidence" value="ECO:0007669"/>
    <property type="project" value="UniProtKB-SubCell"/>
</dbReference>
<gene>
    <name evidence="12" type="ORF">OXH18_16720</name>
</gene>
<dbReference type="PANTHER" id="PTHR32552:SF68">
    <property type="entry name" value="FERRICHROME OUTER MEMBRANE TRANSPORTER_PHAGE RECEPTOR"/>
    <property type="match status" value="1"/>
</dbReference>
<evidence type="ECO:0000256" key="1">
    <source>
        <dbReference type="ARBA" id="ARBA00004571"/>
    </source>
</evidence>
<evidence type="ECO:0000256" key="4">
    <source>
        <dbReference type="ARBA" id="ARBA00022496"/>
    </source>
</evidence>
<keyword evidence="10 11" id="KW-0998">Cell outer membrane</keyword>
<keyword evidence="4" id="KW-0410">Iron transport</keyword>
<evidence type="ECO:0000313" key="12">
    <source>
        <dbReference type="EMBL" id="WAL58808.1"/>
    </source>
</evidence>
<dbReference type="Gene3D" id="2.40.170.20">
    <property type="entry name" value="TonB-dependent receptor, beta-barrel domain"/>
    <property type="match status" value="1"/>
</dbReference>
<keyword evidence="7" id="KW-0408">Iron</keyword>
<keyword evidence="5 11" id="KW-0812">Transmembrane</keyword>